<dbReference type="GO" id="GO:0046872">
    <property type="term" value="F:metal ion binding"/>
    <property type="evidence" value="ECO:0007669"/>
    <property type="project" value="InterPro"/>
</dbReference>
<dbReference type="Proteomes" id="UP000000366">
    <property type="component" value="Chromosome"/>
</dbReference>
<protein>
    <recommendedName>
        <fullName evidence="2">ATP-grasp domain-containing protein</fullName>
    </recommendedName>
</protein>
<organism evidence="3 4">
    <name type="scientific">Methylibium petroleiphilum (strain ATCC BAA-1232 / LMG 22953 / PM1)</name>
    <dbReference type="NCBI Taxonomy" id="420662"/>
    <lineage>
        <taxon>Bacteria</taxon>
        <taxon>Pseudomonadati</taxon>
        <taxon>Pseudomonadota</taxon>
        <taxon>Betaproteobacteria</taxon>
        <taxon>Burkholderiales</taxon>
        <taxon>Sphaerotilaceae</taxon>
        <taxon>Methylibium</taxon>
    </lineage>
</organism>
<keyword evidence="1" id="KW-0547">Nucleotide-binding</keyword>
<dbReference type="InterPro" id="IPR011761">
    <property type="entry name" value="ATP-grasp"/>
</dbReference>
<name>A2SJ36_METPP</name>
<dbReference type="KEGG" id="mpt:Mpe_A2621"/>
<accession>A2SJ36</accession>
<evidence type="ECO:0000313" key="3">
    <source>
        <dbReference type="EMBL" id="ABM95575.1"/>
    </source>
</evidence>
<sequence length="319" mass="33192">MTQTLFVYEYLSGGGLDAAPAGDAAEAGHSELLDAGLAMRAALLDELAGPGVRYACGAGVAPLPDAPGGALRPRPGDTPLGFLRREAAVHDRVWVTAPESDGLLLQLAEAVDPARWIGCDRAAIRLCSGKRATLAHLAARGLATPLAFDAGARQWVVKPGDGAGTQDTRRHAQRAAAQADLQQRRARGASATLEPWVDGEPLSLSLLCRDGAAELLSINRQRIAIADDGQLSDEGVTINALALDDARAPALARTAQAVARAVPGLRGFVGIDLVWHPQRGPVVIEVNPRLTCAFVGLSAALGRPLAAEILALHEEPVDA</sequence>
<dbReference type="PROSITE" id="PS50975">
    <property type="entry name" value="ATP_GRASP"/>
    <property type="match status" value="1"/>
</dbReference>
<proteinExistence type="predicted"/>
<dbReference type="SUPFAM" id="SSF56059">
    <property type="entry name" value="Glutathione synthetase ATP-binding domain-like"/>
    <property type="match status" value="1"/>
</dbReference>
<keyword evidence="4" id="KW-1185">Reference proteome</keyword>
<dbReference type="Pfam" id="PF18301">
    <property type="entry name" value="preATP-grasp_3"/>
    <property type="match status" value="1"/>
</dbReference>
<feature type="domain" description="ATP-grasp" evidence="2">
    <location>
        <begin position="101"/>
        <end position="314"/>
    </location>
</feature>
<dbReference type="eggNOG" id="COG1821">
    <property type="taxonomic scope" value="Bacteria"/>
</dbReference>
<dbReference type="HOGENOM" id="CLU_059501_0_0_4"/>
<dbReference type="InterPro" id="IPR003806">
    <property type="entry name" value="ATP-grasp_PylC-type"/>
</dbReference>
<evidence type="ECO:0000313" key="4">
    <source>
        <dbReference type="Proteomes" id="UP000000366"/>
    </source>
</evidence>
<evidence type="ECO:0000259" key="2">
    <source>
        <dbReference type="PROSITE" id="PS50975"/>
    </source>
</evidence>
<evidence type="ECO:0000256" key="1">
    <source>
        <dbReference type="PROSITE-ProRule" id="PRU00409"/>
    </source>
</evidence>
<dbReference type="InterPro" id="IPR040803">
    <property type="entry name" value="MfnD_preATP-grasp"/>
</dbReference>
<dbReference type="STRING" id="420662.Mpe_A2621"/>
<dbReference type="Pfam" id="PF02655">
    <property type="entry name" value="ATP-grasp_3"/>
    <property type="match status" value="1"/>
</dbReference>
<reference evidence="3 4" key="1">
    <citation type="journal article" date="2007" name="J. Bacteriol.">
        <title>Whole-genome analysis of the methyl tert-butyl ether-degrading beta-proteobacterium Methylibium petroleiphilum PM1.</title>
        <authorList>
            <person name="Kane S.R."/>
            <person name="Chakicherla A.Y."/>
            <person name="Chain P.S.G."/>
            <person name="Schmidt R."/>
            <person name="Shin M.W."/>
            <person name="Legler T.C."/>
            <person name="Scow K.M."/>
            <person name="Larimer F.W."/>
            <person name="Lucas S.M."/>
            <person name="Richardson P.M."/>
            <person name="Hristova K.R."/>
        </authorList>
    </citation>
    <scope>NUCLEOTIDE SEQUENCE [LARGE SCALE GENOMIC DNA]</scope>
    <source>
        <strain evidence="4">ATCC BAA-1232 / LMG 22953 / PM1</strain>
    </source>
</reference>
<dbReference type="RefSeq" id="WP_011830205.1">
    <property type="nucleotide sequence ID" value="NC_008825.1"/>
</dbReference>
<dbReference type="AlphaFoldDB" id="A2SJ36"/>
<dbReference type="EMBL" id="CP000555">
    <property type="protein sequence ID" value="ABM95575.1"/>
    <property type="molecule type" value="Genomic_DNA"/>
</dbReference>
<keyword evidence="1" id="KW-0067">ATP-binding</keyword>
<dbReference type="Gene3D" id="3.30.470.20">
    <property type="entry name" value="ATP-grasp fold, B domain"/>
    <property type="match status" value="1"/>
</dbReference>
<dbReference type="GO" id="GO:0005524">
    <property type="term" value="F:ATP binding"/>
    <property type="evidence" value="ECO:0007669"/>
    <property type="project" value="UniProtKB-UniRule"/>
</dbReference>
<gene>
    <name evidence="3" type="ordered locus">Mpe_A2621</name>
</gene>